<organism evidence="2 3">
    <name type="scientific">Aquisphaera giovannonii</name>
    <dbReference type="NCBI Taxonomy" id="406548"/>
    <lineage>
        <taxon>Bacteria</taxon>
        <taxon>Pseudomonadati</taxon>
        <taxon>Planctomycetota</taxon>
        <taxon>Planctomycetia</taxon>
        <taxon>Isosphaerales</taxon>
        <taxon>Isosphaeraceae</taxon>
        <taxon>Aquisphaera</taxon>
    </lineage>
</organism>
<evidence type="ECO:0000259" key="1">
    <source>
        <dbReference type="Pfam" id="PF01078"/>
    </source>
</evidence>
<proteinExistence type="predicted"/>
<dbReference type="AlphaFoldDB" id="A0A5B9W7B9"/>
<dbReference type="SUPFAM" id="SSF52540">
    <property type="entry name" value="P-loop containing nucleoside triphosphate hydrolases"/>
    <property type="match status" value="1"/>
</dbReference>
<dbReference type="InterPro" id="IPR000523">
    <property type="entry name" value="Mg_chelatse_chII-like_cat_dom"/>
</dbReference>
<accession>A0A5B9W7B9</accession>
<dbReference type="Pfam" id="PF01078">
    <property type="entry name" value="Mg_chelatase"/>
    <property type="match status" value="1"/>
</dbReference>
<dbReference type="InterPro" id="IPR027417">
    <property type="entry name" value="P-loop_NTPase"/>
</dbReference>
<feature type="domain" description="Magnesium chelatase ChlI-like catalytic" evidence="1">
    <location>
        <begin position="45"/>
        <end position="151"/>
    </location>
</feature>
<evidence type="ECO:0000313" key="2">
    <source>
        <dbReference type="EMBL" id="QEH36468.1"/>
    </source>
</evidence>
<gene>
    <name evidence="2" type="ORF">OJF2_50320</name>
</gene>
<protein>
    <recommendedName>
        <fullName evidence="1">Magnesium chelatase ChlI-like catalytic domain-containing protein</fullName>
    </recommendedName>
</protein>
<dbReference type="OrthoDB" id="9801841at2"/>
<sequence length="523" mass="59960">MSVSVDFLSGLYNKHSCYADRLTDEQIEAIHVSTRLEDSLRKWLQGKKDIVLLGNPGDGKTHLLRRLQEIITKVKAVVVPDATAEKQYEGIVRKWKNASDNRRPFCLAINQGPLNRLLALKGHRLPQLEEVSEQLHSLIYYDEPPKTPKKVVVIDLNLRSVLTPEIILRTLKNLLKGEILDTCPECFADESSDVALNRRAMLEPQVQDRIVRLLTAASYSGRHITMRDLQGFLSYMLLGGRTVSDMLKNPSNRDYRYFNLCFDGEGELFDAVRDAFLPERATTPEVDEHLWENTGVRDGWLFERPPLTPDHLVDAMEQFVTLKRQYFFEHTDGEKLLSLNRDDNSTFFASVNAGATGPERNLPAVLRAINSFYCPLRTEEGQYLRLWGSQQYDGHEPRVLVSCYQVPRDRFELQVPKLAPWLAEAMDHSPDHVLLRYKGKSDHPIGLRMDRGFWRALSLAARGLPTSLRSPQYSQSLQTFITKLYRVEATPQQFENIYVYNILSGRQPMRVTADRQNGVYIPS</sequence>
<dbReference type="KEGG" id="agv:OJF2_50320"/>
<dbReference type="RefSeq" id="WP_148596153.1">
    <property type="nucleotide sequence ID" value="NZ_CP042997.1"/>
</dbReference>
<keyword evidence="3" id="KW-1185">Reference proteome</keyword>
<evidence type="ECO:0000313" key="3">
    <source>
        <dbReference type="Proteomes" id="UP000324233"/>
    </source>
</evidence>
<name>A0A5B9W7B9_9BACT</name>
<reference evidence="2 3" key="1">
    <citation type="submission" date="2019-08" db="EMBL/GenBank/DDBJ databases">
        <title>Deep-cultivation of Planctomycetes and their phenomic and genomic characterization uncovers novel biology.</title>
        <authorList>
            <person name="Wiegand S."/>
            <person name="Jogler M."/>
            <person name="Boedeker C."/>
            <person name="Pinto D."/>
            <person name="Vollmers J."/>
            <person name="Rivas-Marin E."/>
            <person name="Kohn T."/>
            <person name="Peeters S.H."/>
            <person name="Heuer A."/>
            <person name="Rast P."/>
            <person name="Oberbeckmann S."/>
            <person name="Bunk B."/>
            <person name="Jeske O."/>
            <person name="Meyerdierks A."/>
            <person name="Storesund J.E."/>
            <person name="Kallscheuer N."/>
            <person name="Luecker S."/>
            <person name="Lage O.M."/>
            <person name="Pohl T."/>
            <person name="Merkel B.J."/>
            <person name="Hornburger P."/>
            <person name="Mueller R.-W."/>
            <person name="Bruemmer F."/>
            <person name="Labrenz M."/>
            <person name="Spormann A.M."/>
            <person name="Op den Camp H."/>
            <person name="Overmann J."/>
            <person name="Amann R."/>
            <person name="Jetten M.S.M."/>
            <person name="Mascher T."/>
            <person name="Medema M.H."/>
            <person name="Devos D.P."/>
            <person name="Kaster A.-K."/>
            <person name="Ovreas L."/>
            <person name="Rohde M."/>
            <person name="Galperin M.Y."/>
            <person name="Jogler C."/>
        </authorList>
    </citation>
    <scope>NUCLEOTIDE SEQUENCE [LARGE SCALE GENOMIC DNA]</scope>
    <source>
        <strain evidence="2 3">OJF2</strain>
    </source>
</reference>
<dbReference type="Proteomes" id="UP000324233">
    <property type="component" value="Chromosome"/>
</dbReference>
<dbReference type="EMBL" id="CP042997">
    <property type="protein sequence ID" value="QEH36468.1"/>
    <property type="molecule type" value="Genomic_DNA"/>
</dbReference>